<dbReference type="InterPro" id="IPR010994">
    <property type="entry name" value="RuvA_2-like"/>
</dbReference>
<evidence type="ECO:0000256" key="4">
    <source>
        <dbReference type="ARBA" id="ARBA00022840"/>
    </source>
</evidence>
<dbReference type="SMART" id="SM00891">
    <property type="entry name" value="ERCC4"/>
    <property type="match status" value="1"/>
</dbReference>
<evidence type="ECO:0000256" key="3">
    <source>
        <dbReference type="ARBA" id="ARBA00022806"/>
    </source>
</evidence>
<dbReference type="SMART" id="SM00490">
    <property type="entry name" value="HELICc"/>
    <property type="match status" value="1"/>
</dbReference>
<reference evidence="7 8" key="1">
    <citation type="submission" date="2024-09" db="EMBL/GenBank/DDBJ databases">
        <title>A chromosome-level genome assembly of Gray's grenadier anchovy, Coilia grayii.</title>
        <authorList>
            <person name="Fu Z."/>
        </authorList>
    </citation>
    <scope>NUCLEOTIDE SEQUENCE [LARGE SCALE GENOMIC DNA]</scope>
    <source>
        <strain evidence="7">G4</strain>
        <tissue evidence="7">Muscle</tissue>
    </source>
</reference>
<evidence type="ECO:0000256" key="1">
    <source>
        <dbReference type="ARBA" id="ARBA00022741"/>
    </source>
</evidence>
<dbReference type="GO" id="GO:0006281">
    <property type="term" value="P:DNA repair"/>
    <property type="evidence" value="ECO:0007669"/>
    <property type="project" value="UniProtKB-ARBA"/>
</dbReference>
<dbReference type="SUPFAM" id="SSF52980">
    <property type="entry name" value="Restriction endonuclease-like"/>
    <property type="match status" value="1"/>
</dbReference>
<feature type="compositionally biased region" description="Acidic residues" evidence="5">
    <location>
        <begin position="1193"/>
        <end position="1214"/>
    </location>
</feature>
<feature type="compositionally biased region" description="Polar residues" evidence="5">
    <location>
        <begin position="1001"/>
        <end position="1012"/>
    </location>
</feature>
<feature type="compositionally biased region" description="Basic residues" evidence="5">
    <location>
        <begin position="504"/>
        <end position="513"/>
    </location>
</feature>
<dbReference type="GO" id="GO:0005524">
    <property type="term" value="F:ATP binding"/>
    <property type="evidence" value="ECO:0007669"/>
    <property type="project" value="UniProtKB-KW"/>
</dbReference>
<keyword evidence="8" id="KW-1185">Reference proteome</keyword>
<feature type="region of interest" description="Disordered" evidence="5">
    <location>
        <begin position="1164"/>
        <end position="1217"/>
    </location>
</feature>
<protein>
    <recommendedName>
        <fullName evidence="6">Helicase C-terminal domain-containing protein</fullName>
    </recommendedName>
</protein>
<proteinExistence type="predicted"/>
<dbReference type="InterPro" id="IPR027417">
    <property type="entry name" value="P-loop_NTPase"/>
</dbReference>
<comment type="caution">
    <text evidence="7">The sequence shown here is derived from an EMBL/GenBank/DDBJ whole genome shotgun (WGS) entry which is preliminary data.</text>
</comment>
<feature type="compositionally biased region" description="Polar residues" evidence="5">
    <location>
        <begin position="963"/>
        <end position="994"/>
    </location>
</feature>
<dbReference type="InterPro" id="IPR047418">
    <property type="entry name" value="XPF_nuclease_FANCM"/>
</dbReference>
<feature type="compositionally biased region" description="Basic residues" evidence="5">
    <location>
        <begin position="1165"/>
        <end position="1189"/>
    </location>
</feature>
<dbReference type="CDD" id="cd20077">
    <property type="entry name" value="XPF_nuclease_FANCM"/>
    <property type="match status" value="1"/>
</dbReference>
<dbReference type="Gene3D" id="3.40.50.10130">
    <property type="match status" value="1"/>
</dbReference>
<feature type="region of interest" description="Disordered" evidence="5">
    <location>
        <begin position="741"/>
        <end position="791"/>
    </location>
</feature>
<evidence type="ECO:0000313" key="8">
    <source>
        <dbReference type="Proteomes" id="UP001591681"/>
    </source>
</evidence>
<dbReference type="CDD" id="cd12091">
    <property type="entry name" value="FANCM_ID"/>
    <property type="match status" value="1"/>
</dbReference>
<evidence type="ECO:0000259" key="6">
    <source>
        <dbReference type="PROSITE" id="PS51194"/>
    </source>
</evidence>
<dbReference type="Gene3D" id="1.20.1320.20">
    <property type="entry name" value="hef helicase domain"/>
    <property type="match status" value="1"/>
</dbReference>
<feature type="compositionally biased region" description="Polar residues" evidence="5">
    <location>
        <begin position="1060"/>
        <end position="1069"/>
    </location>
</feature>
<dbReference type="Gene3D" id="3.40.50.300">
    <property type="entry name" value="P-loop containing nucleotide triphosphate hydrolases"/>
    <property type="match status" value="1"/>
</dbReference>
<dbReference type="InterPro" id="IPR001650">
    <property type="entry name" value="Helicase_C-like"/>
</dbReference>
<evidence type="ECO:0000256" key="5">
    <source>
        <dbReference type="SAM" id="MobiDB-lite"/>
    </source>
</evidence>
<keyword evidence="1" id="KW-0547">Nucleotide-binding</keyword>
<feature type="region of interest" description="Disordered" evidence="5">
    <location>
        <begin position="344"/>
        <end position="376"/>
    </location>
</feature>
<dbReference type="SUPFAM" id="SSF52540">
    <property type="entry name" value="P-loop containing nucleoside triphosphate hydrolases"/>
    <property type="match status" value="1"/>
</dbReference>
<dbReference type="InterPro" id="IPR031879">
    <property type="entry name" value="FANCM-MHF-bd"/>
</dbReference>
<feature type="region of interest" description="Disordered" evidence="5">
    <location>
        <begin position="1319"/>
        <end position="1466"/>
    </location>
</feature>
<keyword evidence="2" id="KW-0378">Hydrolase</keyword>
<dbReference type="SUPFAM" id="SSF47781">
    <property type="entry name" value="RuvA domain 2-like"/>
    <property type="match status" value="1"/>
</dbReference>
<feature type="compositionally biased region" description="Polar residues" evidence="5">
    <location>
        <begin position="1450"/>
        <end position="1466"/>
    </location>
</feature>
<sequence>MCPNCPAWVLEKFTSRLTQLRLLCHRDLRSLTKYQLILSRQQFRSNPPPQVQVAQHGALEGDFALCISLYHGYELLMQMGLRSLYLFMQGIMGGGKETARARSELQRSIDFMDLYKEMEAMFVRPATGPDEAFFYSHPKLQKLDEVVLKHFQSWSDTAGSEGAGQAVSTRVMIFSSFRESVQEIATMLNRHQPLVKVMTFMGQASAGKGVRGFTQKEQLEVVRQFKEGGFNTIVSTCVGEEGLDIGEVDLIVCFDAQKSPIRLVQRMGRTGRRRQGRIVVILAQGREERTYNQSQSNRRSVNRSILESSSSFHMFPSSPRMLPEGLTPTIHKMHITCGQFEAKDLSRRSSKGRKSIAEGRESLVHPGALVPEDSQRKDGFLSPAEFSLWSSTMRLGEDEPQPTLPRPHFLSLSTDGSPQREEAVDGSKRELSLWEWRHWQNRPQYTHRVGHSDRCLHFTAIMDLIDNLKQEEETPGGQGECSYEAELMQHLHKEDVAGLQVQKQRGKHAKRQKETKLGPTKQRKNTKSSHAASFSEDLDVDTVDLKKPKVALASPWTTFKEVAPPETVPVVRHDDKGPENQSQRSTVSYNQLMDMDYACIFHSDEDGSPVKKPLQEEAEVSMGGVDSMDEKAQRTKSSFSPCHEELAEEQDSEFEELFYFPKCNKKSRIKPIIESSPNLIRILENVKQLLSKSPPLTVDLELCQTLPPSHEITRASKEVELDLLHEDDPFQVNFCLEANDDDVDDESMEVESVKNDDEEIPARSPNFNETSHSSSLQNNAAEHSREMTNSPNWDEVFEGEKEDGGLEYKGAEDNKPPQCLEQVDKRGSLQQSILNESVDLFGDDEAFLQITLPDIQTPDKNFSNHTEGELVEVKDDDAEANKHTAEIISVAPADSLRTSRTLTPIVQQNPVQSSEQFDLSQDFFSVNFDLGYCLEDDDEDEVEVKDNLQSAPALPSAPKLESESSNPSHKPKYTFSTPTRPHPVSISTPSSYPKQNKDETSAPSPKDNSFLSPSLTLQQRLALKSKTSTPSYVTVASGHRPPETIMPKWGLDTPERESPRTSSKKTTLQKALLPAERSANFPMPEHPVSDSEDDVVMRKRGRQGQLNPLSSPEQSKVLSDVDSPVQVTRKRVVARCNFMSDESDVEAKSDDDFQDTSLRQAHVPVAHKRSHKHSHATHSSKATARRRGRQFLDEEAELSEEDGPVSSDEDDDEEQNRMLEGFVVDNSHLSQGLNDSEMQGIYLKSVRSPALPAKYKMLYKPNNSMDIFSQVPEQDESYGEDSFVVYGSDVEELGDEGEEEEEQEEDLVQLIGEDSFVDGRKNYATRRKVQQSRARGREAIPKPGPAEKPKRSRIVRVVDSSDEEQEESGRRTTGAPKRTAPLCPQAAKEKQPPLPPSPAFKAPMLPAQPSAVCKPASHRSSSGTDPLEERNRQRFQNQARLSDELDFDVTPSTPSLHNKSQAGSSTVCVDRDRDLAPCAGPSPSATGLVCVLVDSRCISSGPEVVSTLRLRHSVTAQVCSLDGCDFVVSNRMAVERQTQAEVAAAQNRKRLLERMHSLQSLFERVCLIVEADRTRPGEASRPFQRTRYYDSTLGGLVRAGVRLLTSGGAEETAALLAELARVEQRKGQAISVPLEVKGQQQQQALQFYLTLPCVSYVNALNMCHNFRTVAQLVNSSVEALQKGAHVSRSRAEEIYRCLRYSSDISLMATR</sequence>
<accession>A0ABD1KHS6</accession>
<dbReference type="Pfam" id="PF00271">
    <property type="entry name" value="Helicase_C"/>
    <property type="match status" value="1"/>
</dbReference>
<evidence type="ECO:0000256" key="2">
    <source>
        <dbReference type="ARBA" id="ARBA00022801"/>
    </source>
</evidence>
<keyword evidence="4" id="KW-0067">ATP-binding</keyword>
<dbReference type="InterPro" id="IPR039686">
    <property type="entry name" value="FANCM/Mph1-like_ID"/>
</dbReference>
<organism evidence="7 8">
    <name type="scientific">Coilia grayii</name>
    <name type="common">Gray's grenadier anchovy</name>
    <dbReference type="NCBI Taxonomy" id="363190"/>
    <lineage>
        <taxon>Eukaryota</taxon>
        <taxon>Metazoa</taxon>
        <taxon>Chordata</taxon>
        <taxon>Craniata</taxon>
        <taxon>Vertebrata</taxon>
        <taxon>Euteleostomi</taxon>
        <taxon>Actinopterygii</taxon>
        <taxon>Neopterygii</taxon>
        <taxon>Teleostei</taxon>
        <taxon>Clupei</taxon>
        <taxon>Clupeiformes</taxon>
        <taxon>Clupeoidei</taxon>
        <taxon>Engraulidae</taxon>
        <taxon>Coilinae</taxon>
        <taxon>Coilia</taxon>
    </lineage>
</organism>
<dbReference type="PANTHER" id="PTHR14025:SF20">
    <property type="entry name" value="FANCONI ANEMIA GROUP M PROTEIN"/>
    <property type="match status" value="1"/>
</dbReference>
<feature type="region of interest" description="Disordered" evidence="5">
    <location>
        <begin position="1027"/>
        <end position="1126"/>
    </location>
</feature>
<feature type="region of interest" description="Disordered" evidence="5">
    <location>
        <begin position="395"/>
        <end position="426"/>
    </location>
</feature>
<dbReference type="Proteomes" id="UP001591681">
    <property type="component" value="Unassembled WGS sequence"/>
</dbReference>
<feature type="compositionally biased region" description="Basic and acidic residues" evidence="5">
    <location>
        <begin position="1335"/>
        <end position="1349"/>
    </location>
</feature>
<feature type="region of interest" description="Disordered" evidence="5">
    <location>
        <begin position="499"/>
        <end position="533"/>
    </location>
</feature>
<keyword evidence="3" id="KW-0347">Helicase</keyword>
<feature type="compositionally biased region" description="Polar residues" evidence="5">
    <location>
        <begin position="1104"/>
        <end position="1117"/>
    </location>
</feature>
<dbReference type="PANTHER" id="PTHR14025">
    <property type="entry name" value="FANCONI ANEMIA GROUP M FANCM FAMILY MEMBER"/>
    <property type="match status" value="1"/>
</dbReference>
<dbReference type="EMBL" id="JBHFQA010000005">
    <property type="protein sequence ID" value="KAL2098685.1"/>
    <property type="molecule type" value="Genomic_DNA"/>
</dbReference>
<dbReference type="InterPro" id="IPR011335">
    <property type="entry name" value="Restrct_endonuc-II-like"/>
</dbReference>
<dbReference type="InterPro" id="IPR006166">
    <property type="entry name" value="ERCC4_domain"/>
</dbReference>
<dbReference type="PROSITE" id="PS51194">
    <property type="entry name" value="HELICASE_CTER"/>
    <property type="match status" value="1"/>
</dbReference>
<evidence type="ECO:0000313" key="7">
    <source>
        <dbReference type="EMBL" id="KAL2098685.1"/>
    </source>
</evidence>
<feature type="compositionally biased region" description="Polar residues" evidence="5">
    <location>
        <begin position="765"/>
        <end position="791"/>
    </location>
</feature>
<dbReference type="GO" id="GO:0016787">
    <property type="term" value="F:hydrolase activity"/>
    <property type="evidence" value="ECO:0007669"/>
    <property type="project" value="UniProtKB-KW"/>
</dbReference>
<feature type="region of interest" description="Disordered" evidence="5">
    <location>
        <begin position="939"/>
        <end position="1012"/>
    </location>
</feature>
<feature type="domain" description="Helicase C-terminal" evidence="6">
    <location>
        <begin position="142"/>
        <end position="323"/>
    </location>
</feature>
<dbReference type="Pfam" id="PF16783">
    <property type="entry name" value="FANCM-MHF_bd"/>
    <property type="match status" value="1"/>
</dbReference>
<dbReference type="Pfam" id="PF02732">
    <property type="entry name" value="ERCC4"/>
    <property type="match status" value="1"/>
</dbReference>
<dbReference type="Gene3D" id="1.10.150.20">
    <property type="entry name" value="5' to 3' exonuclease, C-terminal subdomain"/>
    <property type="match status" value="1"/>
</dbReference>
<dbReference type="GO" id="GO:0004386">
    <property type="term" value="F:helicase activity"/>
    <property type="evidence" value="ECO:0007669"/>
    <property type="project" value="UniProtKB-KW"/>
</dbReference>
<name>A0ABD1KHS6_9TELE</name>
<gene>
    <name evidence="7" type="ORF">ACEWY4_005165</name>
</gene>